<keyword evidence="7" id="KW-0804">Transcription</keyword>
<feature type="domain" description="Poly(A) polymerase catalytic subunit" evidence="9">
    <location>
        <begin position="46"/>
        <end position="175"/>
    </location>
</feature>
<dbReference type="GO" id="GO:0044423">
    <property type="term" value="C:virion component"/>
    <property type="evidence" value="ECO:0007669"/>
    <property type="project" value="UniProtKB-KW"/>
</dbReference>
<evidence type="ECO:0000256" key="7">
    <source>
        <dbReference type="ARBA" id="ARBA00023163"/>
    </source>
</evidence>
<keyword evidence="4" id="KW-0547">Nucleotide-binding</keyword>
<sequence length="476" mass="55942">MKNVCNPKMSFSECELEILRNAVDTAEKRSAVEKVRSPGVQEIISIVEMFLKNKKLICYGGTAINNILPKKDQFYNYDQELPDYDFFSDNALDDAKELANIYFKEGFTEVVASAGIHFGTYKVFVNYIPVADVTQISKPIFKRLRKDAVSIDNIMYCPPDFLRMLMFLELSRPLGDVTRWEKVLKRLTLLNNNYPLKAKNCSFDNFQRVFEGKENYSLIYDVTRDTIIDHEYIFFGGYASYLYSRYMGKNIQKKFIKHPDFDILAEDPEKAAQQIKSRLMNEGVKNVKIIKHDEVGDESIVLLPIHYEVIVNKDTIAMVYMPMNCHSYNKITIARKSVKIATIDTMLSFYLAFVYSGKPYYDDNRILCMSKYLFDVQQKNRLAQKGVLKRFSINCHGKPHTLDEIRRVKTDKYKQLRTKSNSREYEQWFLKYRPDEKYKKSKTHKMKSKTNKKKQISKKKQTRKNKSIRNLFNIEF</sequence>
<keyword evidence="5" id="KW-0067">ATP-binding</keyword>
<reference evidence="10" key="1">
    <citation type="journal article" date="2020" name="Nature">
        <title>Giant virus diversity and host interactions through global metagenomics.</title>
        <authorList>
            <person name="Schulz F."/>
            <person name="Roux S."/>
            <person name="Paez-Espino D."/>
            <person name="Jungbluth S."/>
            <person name="Walsh D.A."/>
            <person name="Denef V.J."/>
            <person name="McMahon K.D."/>
            <person name="Konstantinidis K.T."/>
            <person name="Eloe-Fadrosh E.A."/>
            <person name="Kyrpides N.C."/>
            <person name="Woyke T."/>
        </authorList>
    </citation>
    <scope>NUCLEOTIDE SEQUENCE</scope>
    <source>
        <strain evidence="10">GVMAG-M-3300001348-25</strain>
    </source>
</reference>
<evidence type="ECO:0000256" key="8">
    <source>
        <dbReference type="SAM" id="MobiDB-lite"/>
    </source>
</evidence>
<evidence type="ECO:0000256" key="5">
    <source>
        <dbReference type="ARBA" id="ARBA00022840"/>
    </source>
</evidence>
<evidence type="ECO:0000256" key="2">
    <source>
        <dbReference type="ARBA" id="ARBA00022664"/>
    </source>
</evidence>
<comment type="subcellular location">
    <subcellularLocation>
        <location evidence="1">Virion</location>
    </subcellularLocation>
</comment>
<feature type="region of interest" description="Disordered" evidence="8">
    <location>
        <begin position="440"/>
        <end position="464"/>
    </location>
</feature>
<accession>A0A6C0EGR4</accession>
<evidence type="ECO:0000256" key="3">
    <source>
        <dbReference type="ARBA" id="ARBA00022679"/>
    </source>
</evidence>
<evidence type="ECO:0000259" key="9">
    <source>
        <dbReference type="Pfam" id="PF19244"/>
    </source>
</evidence>
<keyword evidence="2" id="KW-0507">mRNA processing</keyword>
<protein>
    <recommendedName>
        <fullName evidence="9">Poly(A) polymerase catalytic subunit domain-containing protein</fullName>
    </recommendedName>
</protein>
<keyword evidence="6" id="KW-0946">Virion</keyword>
<organism evidence="10">
    <name type="scientific">viral metagenome</name>
    <dbReference type="NCBI Taxonomy" id="1070528"/>
    <lineage>
        <taxon>unclassified sequences</taxon>
        <taxon>metagenomes</taxon>
        <taxon>organismal metagenomes</taxon>
    </lineage>
</organism>
<proteinExistence type="predicted"/>
<evidence type="ECO:0000256" key="4">
    <source>
        <dbReference type="ARBA" id="ARBA00022741"/>
    </source>
</evidence>
<dbReference type="GO" id="GO:0016740">
    <property type="term" value="F:transferase activity"/>
    <property type="evidence" value="ECO:0007669"/>
    <property type="project" value="UniProtKB-KW"/>
</dbReference>
<dbReference type="EMBL" id="MN738855">
    <property type="protein sequence ID" value="QHT28376.1"/>
    <property type="molecule type" value="Genomic_DNA"/>
</dbReference>
<dbReference type="AlphaFoldDB" id="A0A6C0EGR4"/>
<evidence type="ECO:0000256" key="6">
    <source>
        <dbReference type="ARBA" id="ARBA00022844"/>
    </source>
</evidence>
<keyword evidence="3" id="KW-0808">Transferase</keyword>
<evidence type="ECO:0000256" key="1">
    <source>
        <dbReference type="ARBA" id="ARBA00004328"/>
    </source>
</evidence>
<dbReference type="GO" id="GO:0005524">
    <property type="term" value="F:ATP binding"/>
    <property type="evidence" value="ECO:0007669"/>
    <property type="project" value="UniProtKB-KW"/>
</dbReference>
<dbReference type="GO" id="GO:0006397">
    <property type="term" value="P:mRNA processing"/>
    <property type="evidence" value="ECO:0007669"/>
    <property type="project" value="UniProtKB-KW"/>
</dbReference>
<evidence type="ECO:0000313" key="10">
    <source>
        <dbReference type="EMBL" id="QHT28376.1"/>
    </source>
</evidence>
<name>A0A6C0EGR4_9ZZZZ</name>
<dbReference type="Pfam" id="PF19244">
    <property type="entry name" value="Poly_A_pol_cat"/>
    <property type="match status" value="1"/>
</dbReference>
<dbReference type="InterPro" id="IPR045355">
    <property type="entry name" value="PolyA_pol_cat_su"/>
</dbReference>